<feature type="modified residue" description="4-aspartylphosphate" evidence="5">
    <location>
        <position position="53"/>
    </location>
</feature>
<dbReference type="RefSeq" id="WP_102950190.1">
    <property type="nucleotide sequence ID" value="NZ_CP024847.1"/>
</dbReference>
<dbReference type="Gene3D" id="1.10.10.60">
    <property type="entry name" value="Homeodomain-like"/>
    <property type="match status" value="1"/>
</dbReference>
<dbReference type="PROSITE" id="PS50110">
    <property type="entry name" value="RESPONSE_REGULATORY"/>
    <property type="match status" value="1"/>
</dbReference>
<dbReference type="SUPFAM" id="SSF46689">
    <property type="entry name" value="Homeodomain-like"/>
    <property type="match status" value="1"/>
</dbReference>
<keyword evidence="8" id="KW-1185">Reference proteome</keyword>
<evidence type="ECO:0000256" key="3">
    <source>
        <dbReference type="ARBA" id="ARBA00023015"/>
    </source>
</evidence>
<keyword evidence="2" id="KW-0902">Two-component regulatory system</keyword>
<sequence>MEKQILIVDDELGIRELLRECLEDEGYLVKLAENALEADKMVKEYRFDLILMDVWLPDMDGVSLFKRFLSNGIVTPVIMMSGHASITSALEAIRIGARDFLEKPLSLSKLLPLVDKHILKERTNSEGVLEDISEIITLDLNNQLKNIKETLERRYFLYHMNKQKGNITKIAEVSGVDRAHLYRKFKNLGIKIK</sequence>
<name>A0A2I7N368_9NEIS</name>
<dbReference type="Proteomes" id="UP000236655">
    <property type="component" value="Chromosome"/>
</dbReference>
<dbReference type="InterPro" id="IPR009057">
    <property type="entry name" value="Homeodomain-like_sf"/>
</dbReference>
<dbReference type="PANTHER" id="PTHR44591:SF3">
    <property type="entry name" value="RESPONSE REGULATORY DOMAIN-CONTAINING PROTEIN"/>
    <property type="match status" value="1"/>
</dbReference>
<accession>A0A2I7N368</accession>
<reference evidence="8" key="1">
    <citation type="submission" date="2017-11" db="EMBL/GenBank/DDBJ databases">
        <authorList>
            <person name="Chan K.G."/>
            <person name="Lee L.S."/>
        </authorList>
    </citation>
    <scope>NUCLEOTIDE SEQUENCE [LARGE SCALE GENOMIC DNA]</scope>
    <source>
        <strain evidence="8">DSM 100970</strain>
    </source>
</reference>
<dbReference type="InterPro" id="IPR001789">
    <property type="entry name" value="Sig_transdc_resp-reg_receiver"/>
</dbReference>
<evidence type="ECO:0000259" key="6">
    <source>
        <dbReference type="PROSITE" id="PS50110"/>
    </source>
</evidence>
<dbReference type="SUPFAM" id="SSF52172">
    <property type="entry name" value="CheY-like"/>
    <property type="match status" value="1"/>
</dbReference>
<protein>
    <submittedName>
        <fullName evidence="7">Two-component system response regulator</fullName>
    </submittedName>
</protein>
<organism evidence="7 8">
    <name type="scientific">Aquella oligotrophica</name>
    <dbReference type="NCBI Taxonomy" id="2067065"/>
    <lineage>
        <taxon>Bacteria</taxon>
        <taxon>Pseudomonadati</taxon>
        <taxon>Pseudomonadota</taxon>
        <taxon>Betaproteobacteria</taxon>
        <taxon>Neisseriales</taxon>
        <taxon>Neisseriaceae</taxon>
        <taxon>Aquella</taxon>
    </lineage>
</organism>
<keyword evidence="4" id="KW-0804">Transcription</keyword>
<dbReference type="AlphaFoldDB" id="A0A2I7N368"/>
<evidence type="ECO:0000256" key="4">
    <source>
        <dbReference type="ARBA" id="ARBA00023163"/>
    </source>
</evidence>
<keyword evidence="1 5" id="KW-0597">Phosphoprotein</keyword>
<keyword evidence="3" id="KW-0805">Transcription regulation</keyword>
<feature type="domain" description="Response regulatory" evidence="6">
    <location>
        <begin position="4"/>
        <end position="118"/>
    </location>
</feature>
<dbReference type="GO" id="GO:0000160">
    <property type="term" value="P:phosphorelay signal transduction system"/>
    <property type="evidence" value="ECO:0007669"/>
    <property type="project" value="UniProtKB-KW"/>
</dbReference>
<gene>
    <name evidence="7" type="ORF">CUN60_00755</name>
</gene>
<dbReference type="InterPro" id="IPR050595">
    <property type="entry name" value="Bact_response_regulator"/>
</dbReference>
<evidence type="ECO:0000256" key="1">
    <source>
        <dbReference type="ARBA" id="ARBA00022553"/>
    </source>
</evidence>
<evidence type="ECO:0000313" key="8">
    <source>
        <dbReference type="Proteomes" id="UP000236655"/>
    </source>
</evidence>
<evidence type="ECO:0000313" key="7">
    <source>
        <dbReference type="EMBL" id="AUR50890.1"/>
    </source>
</evidence>
<dbReference type="SMART" id="SM00448">
    <property type="entry name" value="REC"/>
    <property type="match status" value="1"/>
</dbReference>
<evidence type="ECO:0000256" key="5">
    <source>
        <dbReference type="PROSITE-ProRule" id="PRU00169"/>
    </source>
</evidence>
<dbReference type="FunFam" id="3.40.50.2300:FF:000018">
    <property type="entry name" value="DNA-binding transcriptional regulator NtrC"/>
    <property type="match status" value="1"/>
</dbReference>
<dbReference type="OrthoDB" id="9808843at2"/>
<dbReference type="Gene3D" id="3.40.50.2300">
    <property type="match status" value="1"/>
</dbReference>
<dbReference type="EMBL" id="CP024847">
    <property type="protein sequence ID" value="AUR50890.1"/>
    <property type="molecule type" value="Genomic_DNA"/>
</dbReference>
<dbReference type="Pfam" id="PF00072">
    <property type="entry name" value="Response_reg"/>
    <property type="match status" value="1"/>
</dbReference>
<evidence type="ECO:0000256" key="2">
    <source>
        <dbReference type="ARBA" id="ARBA00023012"/>
    </source>
</evidence>
<proteinExistence type="predicted"/>
<dbReference type="InterPro" id="IPR011006">
    <property type="entry name" value="CheY-like_superfamily"/>
</dbReference>
<dbReference type="KEGG" id="nba:CUN60_00755"/>
<dbReference type="PANTHER" id="PTHR44591">
    <property type="entry name" value="STRESS RESPONSE REGULATOR PROTEIN 1"/>
    <property type="match status" value="1"/>
</dbReference>